<dbReference type="Gene3D" id="2.60.40.10">
    <property type="entry name" value="Immunoglobulins"/>
    <property type="match status" value="3"/>
</dbReference>
<proteinExistence type="inferred from homology"/>
<dbReference type="SUPFAM" id="SSF48726">
    <property type="entry name" value="Immunoglobulin"/>
    <property type="match status" value="1"/>
</dbReference>
<organism evidence="7 8">
    <name type="scientific">Chiloscyllium punctatum</name>
    <name type="common">Brownbanded bambooshark</name>
    <name type="synonym">Hemiscyllium punctatum</name>
    <dbReference type="NCBI Taxonomy" id="137246"/>
    <lineage>
        <taxon>Eukaryota</taxon>
        <taxon>Metazoa</taxon>
        <taxon>Chordata</taxon>
        <taxon>Craniata</taxon>
        <taxon>Vertebrata</taxon>
        <taxon>Chondrichthyes</taxon>
        <taxon>Elasmobranchii</taxon>
        <taxon>Galeomorphii</taxon>
        <taxon>Galeoidea</taxon>
        <taxon>Orectolobiformes</taxon>
        <taxon>Hemiscylliidae</taxon>
        <taxon>Chiloscyllium</taxon>
    </lineage>
</organism>
<evidence type="ECO:0000256" key="2">
    <source>
        <dbReference type="ARBA" id="ARBA00023157"/>
    </source>
</evidence>
<keyword evidence="5" id="KW-0202">Cytokine</keyword>
<evidence type="ECO:0000313" key="8">
    <source>
        <dbReference type="Proteomes" id="UP000287033"/>
    </source>
</evidence>
<dbReference type="EMBL" id="BEZZ01000131">
    <property type="protein sequence ID" value="GCC26613.1"/>
    <property type="molecule type" value="Genomic_DNA"/>
</dbReference>
<feature type="chain" id="PRO_5018823778" description="Interleukin-12 subunit beta" evidence="5">
    <location>
        <begin position="22"/>
        <end position="341"/>
    </location>
</feature>
<dbReference type="InterPro" id="IPR050676">
    <property type="entry name" value="IL-12"/>
</dbReference>
<dbReference type="InterPro" id="IPR015528">
    <property type="entry name" value="IL-12_beta"/>
</dbReference>
<dbReference type="PROSITE" id="PS50835">
    <property type="entry name" value="IG_LIKE"/>
    <property type="match status" value="1"/>
</dbReference>
<comment type="subunit">
    <text evidence="5">Heterodimer with IL12A; disulfide-linked. The heterodimer is known as interleukin IL-12.</text>
</comment>
<dbReference type="GO" id="GO:0004896">
    <property type="term" value="F:cytokine receptor activity"/>
    <property type="evidence" value="ECO:0007669"/>
    <property type="project" value="UniProtKB-UniRule"/>
</dbReference>
<evidence type="ECO:0000256" key="5">
    <source>
        <dbReference type="RuleBase" id="RU281113"/>
    </source>
</evidence>
<comment type="similarity">
    <text evidence="5">Belongs to the IL-12B family.</text>
</comment>
<dbReference type="InterPro" id="IPR036179">
    <property type="entry name" value="Ig-like_dom_sf"/>
</dbReference>
<dbReference type="OMA" id="WSEWSHK"/>
<dbReference type="GO" id="GO:0005125">
    <property type="term" value="F:cytokine activity"/>
    <property type="evidence" value="ECO:0007669"/>
    <property type="project" value="UniProtKB-KW"/>
</dbReference>
<feature type="signal peptide" evidence="5">
    <location>
        <begin position="1"/>
        <end position="21"/>
    </location>
</feature>
<dbReference type="InterPro" id="IPR007110">
    <property type="entry name" value="Ig-like_dom"/>
</dbReference>
<dbReference type="SUPFAM" id="SSF49265">
    <property type="entry name" value="Fibronectin type III"/>
    <property type="match status" value="1"/>
</dbReference>
<dbReference type="InterPro" id="IPR013783">
    <property type="entry name" value="Ig-like_fold"/>
</dbReference>
<evidence type="ECO:0000313" key="7">
    <source>
        <dbReference type="EMBL" id="GCC26613.1"/>
    </source>
</evidence>
<keyword evidence="3 5" id="KW-0325">Glycoprotein</keyword>
<dbReference type="PRINTS" id="PR01928">
    <property type="entry name" value="INTRLEUKN12B"/>
</dbReference>
<gene>
    <name evidence="5" type="primary">IL12B</name>
    <name evidence="7" type="ORF">chiPu_0005031</name>
</gene>
<dbReference type="Pfam" id="PF00047">
    <property type="entry name" value="ig"/>
    <property type="match status" value="1"/>
</dbReference>
<evidence type="ECO:0000259" key="6">
    <source>
        <dbReference type="PROSITE" id="PS50835"/>
    </source>
</evidence>
<name>A0A401S8B0_CHIPU</name>
<keyword evidence="1 5" id="KW-0732">Signal</keyword>
<dbReference type="InterPro" id="IPR036116">
    <property type="entry name" value="FN3_sf"/>
</dbReference>
<comment type="subcellular location">
    <subcellularLocation>
        <location evidence="5">Secreted</location>
    </subcellularLocation>
</comment>
<dbReference type="Proteomes" id="UP000287033">
    <property type="component" value="Unassembled WGS sequence"/>
</dbReference>
<dbReference type="AlphaFoldDB" id="A0A401S8B0"/>
<keyword evidence="2" id="KW-1015">Disulfide bond</keyword>
<evidence type="ECO:0000256" key="1">
    <source>
        <dbReference type="ARBA" id="ARBA00022729"/>
    </source>
</evidence>
<dbReference type="GO" id="GO:0005615">
    <property type="term" value="C:extracellular space"/>
    <property type="evidence" value="ECO:0007669"/>
    <property type="project" value="UniProtKB-KW"/>
</dbReference>
<sequence>MVGHLFRCLWFLSLMATVKMAFEEKYTIVSKGSYNLSCDASPDQLRTGIHWRLDGVPITKNAHSNELSLEVTDRPDAGNYSCHANNTAELLKHYYILIDVGREPDKILTQENGNYITCHAERFGGIFTCSWKMREKAVFSASYHREGWNGHSKDCVLTPCKTSDCTFQASCTDQSFSPYAEELRQITFNVEAATTKRYEKHTKHFYIRDILKPAAPKKLTTISENLKLKIDWQYPDSWNSPHSYFPLMSQVSIELTSRNGKRKKYTKTKDSPAKVLIPCRNETGVPHQLKHHQNINCFTESSNVEISVNKKSHKSYRICVRVKELFFNSTWSEPTCINHQT</sequence>
<dbReference type="Pfam" id="PF10420">
    <property type="entry name" value="IL12p40_C"/>
    <property type="match status" value="1"/>
</dbReference>
<evidence type="ECO:0000256" key="4">
    <source>
        <dbReference type="ARBA" id="ARBA00023319"/>
    </source>
</evidence>
<reference evidence="7 8" key="1">
    <citation type="journal article" date="2018" name="Nat. Ecol. Evol.">
        <title>Shark genomes provide insights into elasmobranch evolution and the origin of vertebrates.</title>
        <authorList>
            <person name="Hara Y"/>
            <person name="Yamaguchi K"/>
            <person name="Onimaru K"/>
            <person name="Kadota M"/>
            <person name="Koyanagi M"/>
            <person name="Keeley SD"/>
            <person name="Tatsumi K"/>
            <person name="Tanaka K"/>
            <person name="Motone F"/>
            <person name="Kageyama Y"/>
            <person name="Nozu R"/>
            <person name="Adachi N"/>
            <person name="Nishimura O"/>
            <person name="Nakagawa R"/>
            <person name="Tanegashima C"/>
            <person name="Kiyatake I"/>
            <person name="Matsumoto R"/>
            <person name="Murakumo K"/>
            <person name="Nishida K"/>
            <person name="Terakita A"/>
            <person name="Kuratani S"/>
            <person name="Sato K"/>
            <person name="Hyodo S Kuraku.S."/>
        </authorList>
    </citation>
    <scope>NUCLEOTIDE SEQUENCE [LARGE SCALE GENOMIC DNA]</scope>
</reference>
<keyword evidence="8" id="KW-1185">Reference proteome</keyword>
<keyword evidence="4 5" id="KW-0393">Immunoglobulin domain</keyword>
<dbReference type="OrthoDB" id="8670716at2759"/>
<keyword evidence="5" id="KW-0964">Secreted</keyword>
<dbReference type="PANTHER" id="PTHR48485">
    <property type="entry name" value="INTERLEUKIN-12 SUBUNIT BETA-RELATED"/>
    <property type="match status" value="1"/>
</dbReference>
<accession>A0A401S8B0</accession>
<dbReference type="STRING" id="137246.A0A401S8B0"/>
<dbReference type="InterPro" id="IPR013151">
    <property type="entry name" value="Immunoglobulin_dom"/>
</dbReference>
<dbReference type="InterPro" id="IPR019482">
    <property type="entry name" value="IL-12_beta_cen-dom"/>
</dbReference>
<protein>
    <recommendedName>
        <fullName evidence="5">Interleukin-12 subunit beta</fullName>
        <shortName evidence="5">IL-12B</shortName>
    </recommendedName>
    <alternativeName>
        <fullName evidence="5">Cytotoxic lymphocyte maturation factor 40 kDa subunit</fullName>
    </alternativeName>
    <alternativeName>
        <fullName evidence="5">IL-12 subunit p40</fullName>
    </alternativeName>
</protein>
<feature type="domain" description="Ig-like" evidence="6">
    <location>
        <begin position="16"/>
        <end position="86"/>
    </location>
</feature>
<comment type="caution">
    <text evidence="7">The sequence shown here is derived from an EMBL/GenBank/DDBJ whole genome shotgun (WGS) entry which is preliminary data.</text>
</comment>
<evidence type="ECO:0000256" key="3">
    <source>
        <dbReference type="ARBA" id="ARBA00023180"/>
    </source>
</evidence>